<keyword evidence="4" id="KW-0238">DNA-binding</keyword>
<evidence type="ECO:0000313" key="8">
    <source>
        <dbReference type="EMBL" id="ASR49818.1"/>
    </source>
</evidence>
<gene>
    <name evidence="8" type="ORF">B4V02_25665</name>
</gene>
<dbReference type="InterPro" id="IPR014284">
    <property type="entry name" value="RNA_pol_sigma-70_dom"/>
</dbReference>
<dbReference type="InterPro" id="IPR007630">
    <property type="entry name" value="RNA_pol_sigma70_r4"/>
</dbReference>
<keyword evidence="9" id="KW-1185">Reference proteome</keyword>
<evidence type="ECO:0000256" key="1">
    <source>
        <dbReference type="ARBA" id="ARBA00010641"/>
    </source>
</evidence>
<dbReference type="InterPro" id="IPR036388">
    <property type="entry name" value="WH-like_DNA-bd_sf"/>
</dbReference>
<dbReference type="InterPro" id="IPR039425">
    <property type="entry name" value="RNA_pol_sigma-70-like"/>
</dbReference>
<dbReference type="PANTHER" id="PTHR43133:SF8">
    <property type="entry name" value="RNA POLYMERASE SIGMA FACTOR HI_1459-RELATED"/>
    <property type="match status" value="1"/>
</dbReference>
<dbReference type="GO" id="GO:0006352">
    <property type="term" value="P:DNA-templated transcription initiation"/>
    <property type="evidence" value="ECO:0007669"/>
    <property type="project" value="InterPro"/>
</dbReference>
<evidence type="ECO:0000313" key="9">
    <source>
        <dbReference type="Proteomes" id="UP000214666"/>
    </source>
</evidence>
<dbReference type="PANTHER" id="PTHR43133">
    <property type="entry name" value="RNA POLYMERASE ECF-TYPE SIGMA FACTO"/>
    <property type="match status" value="1"/>
</dbReference>
<accession>A0A222WUW1</accession>
<evidence type="ECO:0000256" key="4">
    <source>
        <dbReference type="ARBA" id="ARBA00023125"/>
    </source>
</evidence>
<dbReference type="InterPro" id="IPR007627">
    <property type="entry name" value="RNA_pol_sigma70_r2"/>
</dbReference>
<dbReference type="OrthoDB" id="2732687at2"/>
<dbReference type="Proteomes" id="UP000214666">
    <property type="component" value="Chromosome"/>
</dbReference>
<dbReference type="Gene3D" id="1.10.10.10">
    <property type="entry name" value="Winged helix-like DNA-binding domain superfamily/Winged helix DNA-binding domain"/>
    <property type="match status" value="1"/>
</dbReference>
<evidence type="ECO:0000256" key="2">
    <source>
        <dbReference type="ARBA" id="ARBA00023015"/>
    </source>
</evidence>
<dbReference type="Gene3D" id="1.10.1740.10">
    <property type="match status" value="1"/>
</dbReference>
<feature type="domain" description="RNA polymerase sigma-70 region 4" evidence="7">
    <location>
        <begin position="125"/>
        <end position="174"/>
    </location>
</feature>
<dbReference type="RefSeq" id="WP_094156897.1">
    <property type="nucleotide sequence ID" value="NZ_CP020028.1"/>
</dbReference>
<reference evidence="8 9" key="1">
    <citation type="submission" date="2017-03" db="EMBL/GenBank/DDBJ databases">
        <title>Complete genome sequence of Paenibacillus Kribbensis producing bioflocculants.</title>
        <authorList>
            <person name="Lee H.-G."/>
            <person name="Oh H.-M."/>
        </authorList>
    </citation>
    <scope>NUCLEOTIDE SEQUENCE [LARGE SCALE GENOMIC DNA]</scope>
    <source>
        <strain evidence="8 9">AM49</strain>
    </source>
</reference>
<dbReference type="CDD" id="cd06171">
    <property type="entry name" value="Sigma70_r4"/>
    <property type="match status" value="1"/>
</dbReference>
<keyword evidence="5" id="KW-0804">Transcription</keyword>
<keyword evidence="2" id="KW-0805">Transcription regulation</keyword>
<dbReference type="SUPFAM" id="SSF88946">
    <property type="entry name" value="Sigma2 domain of RNA polymerase sigma factors"/>
    <property type="match status" value="1"/>
</dbReference>
<evidence type="ECO:0000259" key="7">
    <source>
        <dbReference type="Pfam" id="PF04545"/>
    </source>
</evidence>
<sequence length="196" mass="23341">MNEEIEYRIKRVQAGEIQDYAYIVKEHQRQIFVYCWRLLGSEQEAEEAVQDIFVNAFEKINMYKPTAGFSFWLYKMAYRHCLNLIRRRNLQRKFRTILYTSANMISDSAAQVMERQLFSEPLSRALDQLNAEERNLLVLRIFEEKSFGEIGEIMNKSEGAIKKKYGRTKTKLKKIMEPIEEEQKCVNYKTEIKNKA</sequence>
<dbReference type="GO" id="GO:0016987">
    <property type="term" value="F:sigma factor activity"/>
    <property type="evidence" value="ECO:0007669"/>
    <property type="project" value="UniProtKB-KW"/>
</dbReference>
<comment type="similarity">
    <text evidence="1">Belongs to the sigma-70 factor family. ECF subfamily.</text>
</comment>
<name>A0A222WUW1_9BACL</name>
<organism evidence="8 9">
    <name type="scientific">Paenibacillus kribbensis</name>
    <dbReference type="NCBI Taxonomy" id="172713"/>
    <lineage>
        <taxon>Bacteria</taxon>
        <taxon>Bacillati</taxon>
        <taxon>Bacillota</taxon>
        <taxon>Bacilli</taxon>
        <taxon>Bacillales</taxon>
        <taxon>Paenibacillaceae</taxon>
        <taxon>Paenibacillus</taxon>
    </lineage>
</organism>
<dbReference type="AlphaFoldDB" id="A0A222WUW1"/>
<keyword evidence="3" id="KW-0731">Sigma factor</keyword>
<evidence type="ECO:0000256" key="5">
    <source>
        <dbReference type="ARBA" id="ARBA00023163"/>
    </source>
</evidence>
<dbReference type="Pfam" id="PF04545">
    <property type="entry name" value="Sigma70_r4"/>
    <property type="match status" value="1"/>
</dbReference>
<proteinExistence type="inferred from homology"/>
<evidence type="ECO:0000259" key="6">
    <source>
        <dbReference type="Pfam" id="PF04542"/>
    </source>
</evidence>
<evidence type="ECO:0000256" key="3">
    <source>
        <dbReference type="ARBA" id="ARBA00023082"/>
    </source>
</evidence>
<dbReference type="EMBL" id="CP020028">
    <property type="protein sequence ID" value="ASR49818.1"/>
    <property type="molecule type" value="Genomic_DNA"/>
</dbReference>
<dbReference type="KEGG" id="pkb:B4V02_25665"/>
<protein>
    <submittedName>
        <fullName evidence="8">RNA polymerase subunit sigma</fullName>
    </submittedName>
</protein>
<dbReference type="InterPro" id="IPR013324">
    <property type="entry name" value="RNA_pol_sigma_r3/r4-like"/>
</dbReference>
<dbReference type="NCBIfam" id="TIGR02937">
    <property type="entry name" value="sigma70-ECF"/>
    <property type="match status" value="1"/>
</dbReference>
<feature type="domain" description="RNA polymerase sigma-70 region 2" evidence="6">
    <location>
        <begin position="23"/>
        <end position="89"/>
    </location>
</feature>
<dbReference type="GO" id="GO:0003677">
    <property type="term" value="F:DNA binding"/>
    <property type="evidence" value="ECO:0007669"/>
    <property type="project" value="UniProtKB-KW"/>
</dbReference>
<dbReference type="InterPro" id="IPR013325">
    <property type="entry name" value="RNA_pol_sigma_r2"/>
</dbReference>
<dbReference type="Pfam" id="PF04542">
    <property type="entry name" value="Sigma70_r2"/>
    <property type="match status" value="1"/>
</dbReference>
<dbReference type="SUPFAM" id="SSF88659">
    <property type="entry name" value="Sigma3 and sigma4 domains of RNA polymerase sigma factors"/>
    <property type="match status" value="1"/>
</dbReference>